<keyword evidence="2" id="KW-1185">Reference proteome</keyword>
<evidence type="ECO:0000313" key="2">
    <source>
        <dbReference type="Proteomes" id="UP000537862"/>
    </source>
</evidence>
<dbReference type="AlphaFoldDB" id="A0A849P6L6"/>
<dbReference type="EMBL" id="JABGBN010000005">
    <property type="protein sequence ID" value="NOL51964.1"/>
    <property type="molecule type" value="Genomic_DNA"/>
</dbReference>
<dbReference type="Proteomes" id="UP000537862">
    <property type="component" value="Unassembled WGS sequence"/>
</dbReference>
<organism evidence="1 2">
    <name type="scientific">Pelistega suis</name>
    <dbReference type="NCBI Taxonomy" id="1631957"/>
    <lineage>
        <taxon>Bacteria</taxon>
        <taxon>Pseudomonadati</taxon>
        <taxon>Pseudomonadota</taxon>
        <taxon>Betaproteobacteria</taxon>
        <taxon>Burkholderiales</taxon>
        <taxon>Alcaligenaceae</taxon>
        <taxon>Pelistega</taxon>
    </lineage>
</organism>
<proteinExistence type="predicted"/>
<evidence type="ECO:0000313" key="1">
    <source>
        <dbReference type="EMBL" id="NOL51964.1"/>
    </source>
</evidence>
<comment type="caution">
    <text evidence="1">The sequence shown here is derived from an EMBL/GenBank/DDBJ whole genome shotgun (WGS) entry which is preliminary data.</text>
</comment>
<name>A0A849P6L6_9BURK</name>
<protein>
    <submittedName>
        <fullName evidence="1">Uncharacterized protein</fullName>
    </submittedName>
</protein>
<dbReference type="RefSeq" id="WP_171680664.1">
    <property type="nucleotide sequence ID" value="NZ_JABGBN010000005.1"/>
</dbReference>
<sequence length="116" mass="12882">MMNKEQHPLEIQTLLLKAQLDRVQLKQATQRFQENLQPEVIKDAIVSAGSQKVAGLLPSVPAAFDLLQKYPGLSFSIAKGLMRVAQARSGLVKTLALGAASWFIYNRFQKKDDTTI</sequence>
<accession>A0A849P6L6</accession>
<reference evidence="1 2" key="1">
    <citation type="submission" date="2020-05" db="EMBL/GenBank/DDBJ databases">
        <authorList>
            <person name="Niu N."/>
        </authorList>
    </citation>
    <scope>NUCLEOTIDE SEQUENCE [LARGE SCALE GENOMIC DNA]</scope>
    <source>
        <strain evidence="1 2">3340-03</strain>
    </source>
</reference>
<gene>
    <name evidence="1" type="ORF">HKX39_07250</name>
</gene>